<dbReference type="AlphaFoldDB" id="A0A5C5YLC8"/>
<comment type="caution">
    <text evidence="1">The sequence shown here is derived from an EMBL/GenBank/DDBJ whole genome shotgun (WGS) entry which is preliminary data.</text>
</comment>
<evidence type="ECO:0000313" key="2">
    <source>
        <dbReference type="Proteomes" id="UP000318478"/>
    </source>
</evidence>
<gene>
    <name evidence="1" type="ORF">Pla123a_32350</name>
</gene>
<sequence length="33" mass="3694">MQSNRQGEEGATVRFEANERAGIGRSCRVQVTR</sequence>
<accession>A0A5C5YLC8</accession>
<dbReference type="Proteomes" id="UP000318478">
    <property type="component" value="Unassembled WGS sequence"/>
</dbReference>
<evidence type="ECO:0000313" key="1">
    <source>
        <dbReference type="EMBL" id="TWT75725.1"/>
    </source>
</evidence>
<proteinExistence type="predicted"/>
<name>A0A5C5YLC8_9BACT</name>
<dbReference type="EMBL" id="SJPO01000007">
    <property type="protein sequence ID" value="TWT75725.1"/>
    <property type="molecule type" value="Genomic_DNA"/>
</dbReference>
<protein>
    <submittedName>
        <fullName evidence="1">Uncharacterized protein</fullName>
    </submittedName>
</protein>
<reference evidence="1 2" key="1">
    <citation type="submission" date="2019-02" db="EMBL/GenBank/DDBJ databases">
        <title>Deep-cultivation of Planctomycetes and their phenomic and genomic characterization uncovers novel biology.</title>
        <authorList>
            <person name="Wiegand S."/>
            <person name="Jogler M."/>
            <person name="Boedeker C."/>
            <person name="Pinto D."/>
            <person name="Vollmers J."/>
            <person name="Rivas-Marin E."/>
            <person name="Kohn T."/>
            <person name="Peeters S.H."/>
            <person name="Heuer A."/>
            <person name="Rast P."/>
            <person name="Oberbeckmann S."/>
            <person name="Bunk B."/>
            <person name="Jeske O."/>
            <person name="Meyerdierks A."/>
            <person name="Storesund J.E."/>
            <person name="Kallscheuer N."/>
            <person name="Luecker S."/>
            <person name="Lage O.M."/>
            <person name="Pohl T."/>
            <person name="Merkel B.J."/>
            <person name="Hornburger P."/>
            <person name="Mueller R.-W."/>
            <person name="Bruemmer F."/>
            <person name="Labrenz M."/>
            <person name="Spormann A.M."/>
            <person name="Op Den Camp H."/>
            <person name="Overmann J."/>
            <person name="Amann R."/>
            <person name="Jetten M.S.M."/>
            <person name="Mascher T."/>
            <person name="Medema M.H."/>
            <person name="Devos D.P."/>
            <person name="Kaster A.-K."/>
            <person name="Ovreas L."/>
            <person name="Rohde M."/>
            <person name="Galperin M.Y."/>
            <person name="Jogler C."/>
        </authorList>
    </citation>
    <scope>NUCLEOTIDE SEQUENCE [LARGE SCALE GENOMIC DNA]</scope>
    <source>
        <strain evidence="1 2">Pla123a</strain>
    </source>
</reference>
<organism evidence="1 2">
    <name type="scientific">Posidoniimonas polymericola</name>
    <dbReference type="NCBI Taxonomy" id="2528002"/>
    <lineage>
        <taxon>Bacteria</taxon>
        <taxon>Pseudomonadati</taxon>
        <taxon>Planctomycetota</taxon>
        <taxon>Planctomycetia</taxon>
        <taxon>Pirellulales</taxon>
        <taxon>Lacipirellulaceae</taxon>
        <taxon>Posidoniimonas</taxon>
    </lineage>
</organism>
<keyword evidence="2" id="KW-1185">Reference proteome</keyword>